<name>A0A6C0L9R0_9ZZZZ</name>
<reference evidence="2" key="1">
    <citation type="journal article" date="2020" name="Nature">
        <title>Giant virus diversity and host interactions through global metagenomics.</title>
        <authorList>
            <person name="Schulz F."/>
            <person name="Roux S."/>
            <person name="Paez-Espino D."/>
            <person name="Jungbluth S."/>
            <person name="Walsh D.A."/>
            <person name="Denef V.J."/>
            <person name="McMahon K.D."/>
            <person name="Konstantinidis K.T."/>
            <person name="Eloe-Fadrosh E.A."/>
            <person name="Kyrpides N.C."/>
            <person name="Woyke T."/>
        </authorList>
    </citation>
    <scope>NUCLEOTIDE SEQUENCE</scope>
    <source>
        <strain evidence="2">GVMAG-M-3300027759-42</strain>
    </source>
</reference>
<accession>A0A6C0L9R0</accession>
<feature type="compositionally biased region" description="Basic residues" evidence="1">
    <location>
        <begin position="170"/>
        <end position="189"/>
    </location>
</feature>
<dbReference type="AlphaFoldDB" id="A0A6C0L9R0"/>
<organism evidence="2">
    <name type="scientific">viral metagenome</name>
    <dbReference type="NCBI Taxonomy" id="1070528"/>
    <lineage>
        <taxon>unclassified sequences</taxon>
        <taxon>metagenomes</taxon>
        <taxon>organismal metagenomes</taxon>
    </lineage>
</organism>
<feature type="region of interest" description="Disordered" evidence="1">
    <location>
        <begin position="166"/>
        <end position="189"/>
    </location>
</feature>
<evidence type="ECO:0000256" key="1">
    <source>
        <dbReference type="SAM" id="MobiDB-lite"/>
    </source>
</evidence>
<dbReference type="EMBL" id="MN740449">
    <property type="protein sequence ID" value="QHU27040.1"/>
    <property type="molecule type" value="Genomic_DNA"/>
</dbReference>
<protein>
    <submittedName>
        <fullName evidence="2">Uncharacterized protein</fullName>
    </submittedName>
</protein>
<proteinExistence type="predicted"/>
<evidence type="ECO:0000313" key="2">
    <source>
        <dbReference type="EMBL" id="QHU27040.1"/>
    </source>
</evidence>
<sequence>MFIEIHKFFINLLGTDYFNSLITNDEINLNETHKNNIALKLNAFLFNLREIMDIVLNNIMLPNAIEYCYHEKNKNKAIADIILKLENKCGNVFLTKIIIIVKEFISYILTNDNTATSKVKIIQIFGTLLYIINHIVINMPTWKDVIGNDRVIEEAEKDIFTDVPSVNTRSTKRSGGIKKNKRKHKRTYKKRRIIVKKNKSLST</sequence>